<dbReference type="EMBL" id="GBRH01246047">
    <property type="protein sequence ID" value="JAD51848.1"/>
    <property type="molecule type" value="Transcribed_RNA"/>
</dbReference>
<protein>
    <submittedName>
        <fullName evidence="1">Uncharacterized protein</fullName>
    </submittedName>
</protein>
<proteinExistence type="predicted"/>
<organism evidence="1">
    <name type="scientific">Arundo donax</name>
    <name type="common">Giant reed</name>
    <name type="synonym">Donax arundinaceus</name>
    <dbReference type="NCBI Taxonomy" id="35708"/>
    <lineage>
        <taxon>Eukaryota</taxon>
        <taxon>Viridiplantae</taxon>
        <taxon>Streptophyta</taxon>
        <taxon>Embryophyta</taxon>
        <taxon>Tracheophyta</taxon>
        <taxon>Spermatophyta</taxon>
        <taxon>Magnoliopsida</taxon>
        <taxon>Liliopsida</taxon>
        <taxon>Poales</taxon>
        <taxon>Poaceae</taxon>
        <taxon>PACMAD clade</taxon>
        <taxon>Arundinoideae</taxon>
        <taxon>Arundineae</taxon>
        <taxon>Arundo</taxon>
    </lineage>
</organism>
<dbReference type="AlphaFoldDB" id="A0A0A9APN4"/>
<evidence type="ECO:0000313" key="1">
    <source>
        <dbReference type="EMBL" id="JAD51848.1"/>
    </source>
</evidence>
<sequence>MNSKVIERDKLNSKQKLEGKLTFLLYMVSQKNTFILYTEKAVQTKNS</sequence>
<accession>A0A0A9APN4</accession>
<name>A0A0A9APN4_ARUDO</name>
<reference evidence="1" key="2">
    <citation type="journal article" date="2015" name="Data Brief">
        <title>Shoot transcriptome of the giant reed, Arundo donax.</title>
        <authorList>
            <person name="Barrero R.A."/>
            <person name="Guerrero F.D."/>
            <person name="Moolhuijzen P."/>
            <person name="Goolsby J.A."/>
            <person name="Tidwell J."/>
            <person name="Bellgard S.E."/>
            <person name="Bellgard M.I."/>
        </authorList>
    </citation>
    <scope>NUCLEOTIDE SEQUENCE</scope>
    <source>
        <tissue evidence="1">Shoot tissue taken approximately 20 cm above the soil surface</tissue>
    </source>
</reference>
<reference evidence="1" key="1">
    <citation type="submission" date="2014-09" db="EMBL/GenBank/DDBJ databases">
        <authorList>
            <person name="Magalhaes I.L.F."/>
            <person name="Oliveira U."/>
            <person name="Santos F.R."/>
            <person name="Vidigal T.H.D.A."/>
            <person name="Brescovit A.D."/>
            <person name="Santos A.J."/>
        </authorList>
    </citation>
    <scope>NUCLEOTIDE SEQUENCE</scope>
    <source>
        <tissue evidence="1">Shoot tissue taken approximately 20 cm above the soil surface</tissue>
    </source>
</reference>